<name>A0A1Y2ICW5_TRAC3</name>
<evidence type="ECO:0000313" key="1">
    <source>
        <dbReference type="EMBL" id="OSC97741.1"/>
    </source>
</evidence>
<protein>
    <recommendedName>
        <fullName evidence="3">WD40 repeat-like protein</fullName>
    </recommendedName>
</protein>
<dbReference type="InterPro" id="IPR001680">
    <property type="entry name" value="WD40_rpt"/>
</dbReference>
<reference evidence="1 2" key="1">
    <citation type="journal article" date="2015" name="Biotechnol. Biofuels">
        <title>Enhanced degradation of softwood versus hardwood by the white-rot fungus Pycnoporus coccineus.</title>
        <authorList>
            <person name="Couturier M."/>
            <person name="Navarro D."/>
            <person name="Chevret D."/>
            <person name="Henrissat B."/>
            <person name="Piumi F."/>
            <person name="Ruiz-Duenas F.J."/>
            <person name="Martinez A.T."/>
            <person name="Grigoriev I.V."/>
            <person name="Riley R."/>
            <person name="Lipzen A."/>
            <person name="Berrin J.G."/>
            <person name="Master E.R."/>
            <person name="Rosso M.N."/>
        </authorList>
    </citation>
    <scope>NUCLEOTIDE SEQUENCE [LARGE SCALE GENOMIC DNA]</scope>
    <source>
        <strain evidence="1 2">BRFM310</strain>
    </source>
</reference>
<gene>
    <name evidence="1" type="ORF">PYCCODRAFT_1447858</name>
</gene>
<keyword evidence="2" id="KW-1185">Reference proteome</keyword>
<dbReference type="OrthoDB" id="548949at2759"/>
<dbReference type="Gene3D" id="2.130.10.10">
    <property type="entry name" value="YVTN repeat-like/Quinoprotein amine dehydrogenase"/>
    <property type="match status" value="1"/>
</dbReference>
<dbReference type="SUPFAM" id="SSF50978">
    <property type="entry name" value="WD40 repeat-like"/>
    <property type="match status" value="1"/>
</dbReference>
<dbReference type="InterPro" id="IPR015943">
    <property type="entry name" value="WD40/YVTN_repeat-like_dom_sf"/>
</dbReference>
<organism evidence="1 2">
    <name type="scientific">Trametes coccinea (strain BRFM310)</name>
    <name type="common">Pycnoporus coccineus</name>
    <dbReference type="NCBI Taxonomy" id="1353009"/>
    <lineage>
        <taxon>Eukaryota</taxon>
        <taxon>Fungi</taxon>
        <taxon>Dikarya</taxon>
        <taxon>Basidiomycota</taxon>
        <taxon>Agaricomycotina</taxon>
        <taxon>Agaricomycetes</taxon>
        <taxon>Polyporales</taxon>
        <taxon>Polyporaceae</taxon>
        <taxon>Trametes</taxon>
    </lineage>
</organism>
<dbReference type="STRING" id="1353009.A0A1Y2ICW5"/>
<accession>A0A1Y2ICW5</accession>
<dbReference type="AlphaFoldDB" id="A0A1Y2ICW5"/>
<evidence type="ECO:0000313" key="2">
    <source>
        <dbReference type="Proteomes" id="UP000193067"/>
    </source>
</evidence>
<sequence>MPRTSSYLKQLDALSRQIASFNDADARDSFKNLLIRVADVVRQAENAEVSDLAEIVAKAEQVFDAAIGWAYTDGDYDFLPSYAHKASDSPLLQDPFQRFGYGTASSFLQLIGRFGQGPVPQAAIDELLPTPWTESRPRHTKSTRLSRFRDGVRPSVTDATPRAQMIYDARCEVAADSFPSPIQAAISADSSVLTIIGQGGWKNREPVLGMYLLDAPPLDNEGGGGGFRCMVLNPGLEEVASQLALDTTRKLSLVADSERIKSFSWGGDIAFRGWTPPRGANVHTMQCRGYNGPIAVLPDGSVVRAGKGGAALWNLDALETHERGRVGRRLRLDGLFTRDNDNNEIERSTGSAPTTTLAFAEKDFRPAVWYRHAPTGHLLCAEDARETSHYGCFAIDLEQNGKKVTRFLGHGGNVHCFSTSDGDAHTFATASSDGFARLFDVRRPLPVMTLDAGQSSEFCMAVQLIHPDGVPTVFTGGQRSECIKTWDIRARAIVYELATGNNGVEALAWDGVRNTLYAATECSGMDRLGYTHDYRPAKIPRWADLCPDASHNPHGMAVDEEDDAAGDDEYDSMEEDDYERYWPKDAHHSEKHFGYAYDAGEHVLLRYQFKEDPDTTLLPEYGQARPTGNDW</sequence>
<dbReference type="Proteomes" id="UP000193067">
    <property type="component" value="Unassembled WGS sequence"/>
</dbReference>
<dbReference type="EMBL" id="KZ084147">
    <property type="protein sequence ID" value="OSC97741.1"/>
    <property type="molecule type" value="Genomic_DNA"/>
</dbReference>
<evidence type="ECO:0008006" key="3">
    <source>
        <dbReference type="Google" id="ProtNLM"/>
    </source>
</evidence>
<dbReference type="InterPro" id="IPR036322">
    <property type="entry name" value="WD40_repeat_dom_sf"/>
</dbReference>
<proteinExistence type="predicted"/>
<dbReference type="SMART" id="SM00320">
    <property type="entry name" value="WD40"/>
    <property type="match status" value="1"/>
</dbReference>